<evidence type="ECO:0000256" key="5">
    <source>
        <dbReference type="ARBA" id="ARBA00023015"/>
    </source>
</evidence>
<dbReference type="SUPFAM" id="SSF52172">
    <property type="entry name" value="CheY-like"/>
    <property type="match status" value="1"/>
</dbReference>
<dbReference type="InterPro" id="IPR018060">
    <property type="entry name" value="HTH_AraC"/>
</dbReference>
<evidence type="ECO:0000256" key="3">
    <source>
        <dbReference type="ARBA" id="ARBA00022553"/>
    </source>
</evidence>
<proteinExistence type="predicted"/>
<keyword evidence="6" id="KW-0238">DNA-binding</keyword>
<evidence type="ECO:0000259" key="9">
    <source>
        <dbReference type="PROSITE" id="PS01124"/>
    </source>
</evidence>
<dbReference type="Proteomes" id="UP001469365">
    <property type="component" value="Unassembled WGS sequence"/>
</dbReference>
<evidence type="ECO:0000313" key="12">
    <source>
        <dbReference type="Proteomes" id="UP001469365"/>
    </source>
</evidence>
<dbReference type="Pfam" id="PF00072">
    <property type="entry name" value="Response_reg"/>
    <property type="match status" value="1"/>
</dbReference>
<dbReference type="PROSITE" id="PS50110">
    <property type="entry name" value="RESPONSE_REGULATORY"/>
    <property type="match status" value="1"/>
</dbReference>
<evidence type="ECO:0000256" key="2">
    <source>
        <dbReference type="ARBA" id="ARBA00022490"/>
    </source>
</evidence>
<dbReference type="SMART" id="SM00342">
    <property type="entry name" value="HTH_ARAC"/>
    <property type="match status" value="1"/>
</dbReference>
<keyword evidence="2" id="KW-0963">Cytoplasm</keyword>
<evidence type="ECO:0000256" key="1">
    <source>
        <dbReference type="ARBA" id="ARBA00004496"/>
    </source>
</evidence>
<dbReference type="InterPro" id="IPR041522">
    <property type="entry name" value="CdaR_GGDEF"/>
</dbReference>
<sequence length="530" mass="60577">MKLLIADDDGYIRQGLRTIIPWEEYGISEIREAQDGAAAFREALSFQPHLLITDIRMPHASGLVLIENIRKHGLPCKIIVLSGYDDYDYLRHTMKFQVEDYLLKPVNPDELKEIVKTCVSDLHQTFKLETLERESFQLLRNNVLIRWVENRIDEEQLKEKLTFMQLGGLLGHSYYQVAAIHWRDRREERLSASEEQFRPFAILNVIGEALSKSGKGIALINDQQRVLCMFTRSYDDPAGTNSDDLLAWLRQIAESAAPTLKVPWFCTLGEPVRSAKDLHKSYADALALFDYLDLTGTSTCIDRSWVDTHLAQSPASNLERASFIQGVLSGSRELWSQGLERDFQWALVQPEPLASAKAAASEWIVLLRQSLKKVGGGRGDGQEGLDAYTLQHVLELSSIQAMKSFMYEQLTRLEDWIAEQAKRPGHAMIERVAVYVQEHLAEDLSLKLLAQQFRINSVYLGQLFKEETGEYFSDYVNRLRMEQAQALLLATELKAGEIALRVGFPDATYFFRRFKRHTGLSPTEYRKLNL</sequence>
<evidence type="ECO:0000313" key="11">
    <source>
        <dbReference type="EMBL" id="MEK8127998.1"/>
    </source>
</evidence>
<organism evidence="11 12">
    <name type="scientific">Paenibacillus filicis</name>
    <dbReference type="NCBI Taxonomy" id="669464"/>
    <lineage>
        <taxon>Bacteria</taxon>
        <taxon>Bacillati</taxon>
        <taxon>Bacillota</taxon>
        <taxon>Bacilli</taxon>
        <taxon>Bacillales</taxon>
        <taxon>Paenibacillaceae</taxon>
        <taxon>Paenibacillus</taxon>
    </lineage>
</organism>
<dbReference type="InterPro" id="IPR001789">
    <property type="entry name" value="Sig_transdc_resp-reg_receiver"/>
</dbReference>
<feature type="domain" description="HTH araC/xylS-type" evidence="9">
    <location>
        <begin position="430"/>
        <end position="528"/>
    </location>
</feature>
<dbReference type="CDD" id="cd17536">
    <property type="entry name" value="REC_YesN-like"/>
    <property type="match status" value="1"/>
</dbReference>
<dbReference type="InterPro" id="IPR051552">
    <property type="entry name" value="HptR"/>
</dbReference>
<keyword evidence="7" id="KW-0804">Transcription</keyword>
<feature type="modified residue" description="4-aspartylphosphate" evidence="8">
    <location>
        <position position="54"/>
    </location>
</feature>
<comment type="caution">
    <text evidence="11">The sequence shown here is derived from an EMBL/GenBank/DDBJ whole genome shotgun (WGS) entry which is preliminary data.</text>
</comment>
<keyword evidence="3 8" id="KW-0597">Phosphoprotein</keyword>
<comment type="subcellular location">
    <subcellularLocation>
        <location evidence="1">Cytoplasm</location>
    </subcellularLocation>
</comment>
<protein>
    <submittedName>
        <fullName evidence="11">Response regulator</fullName>
    </submittedName>
</protein>
<dbReference type="EMBL" id="JBBPCC010000004">
    <property type="protein sequence ID" value="MEK8127998.1"/>
    <property type="molecule type" value="Genomic_DNA"/>
</dbReference>
<dbReference type="PANTHER" id="PTHR42713:SF3">
    <property type="entry name" value="TRANSCRIPTIONAL REGULATORY PROTEIN HPTR"/>
    <property type="match status" value="1"/>
</dbReference>
<dbReference type="Pfam" id="PF17853">
    <property type="entry name" value="GGDEF_2"/>
    <property type="match status" value="1"/>
</dbReference>
<dbReference type="InterPro" id="IPR020449">
    <property type="entry name" value="Tscrpt_reg_AraC-type_HTH"/>
</dbReference>
<accession>A0ABU9DIW8</accession>
<evidence type="ECO:0000256" key="4">
    <source>
        <dbReference type="ARBA" id="ARBA00023012"/>
    </source>
</evidence>
<dbReference type="PANTHER" id="PTHR42713">
    <property type="entry name" value="HISTIDINE KINASE-RELATED"/>
    <property type="match status" value="1"/>
</dbReference>
<feature type="domain" description="Response regulatory" evidence="10">
    <location>
        <begin position="2"/>
        <end position="119"/>
    </location>
</feature>
<evidence type="ECO:0000256" key="6">
    <source>
        <dbReference type="ARBA" id="ARBA00023125"/>
    </source>
</evidence>
<dbReference type="Pfam" id="PF12833">
    <property type="entry name" value="HTH_18"/>
    <property type="match status" value="1"/>
</dbReference>
<evidence type="ECO:0000259" key="10">
    <source>
        <dbReference type="PROSITE" id="PS50110"/>
    </source>
</evidence>
<keyword evidence="5" id="KW-0805">Transcription regulation</keyword>
<dbReference type="PRINTS" id="PR00032">
    <property type="entry name" value="HTHARAC"/>
</dbReference>
<dbReference type="InterPro" id="IPR009057">
    <property type="entry name" value="Homeodomain-like_sf"/>
</dbReference>
<reference evidence="11 12" key="1">
    <citation type="submission" date="2024-04" db="EMBL/GenBank/DDBJ databases">
        <title>draft genome sequnece of Paenibacillus filicis.</title>
        <authorList>
            <person name="Kim D.-U."/>
        </authorList>
    </citation>
    <scope>NUCLEOTIDE SEQUENCE [LARGE SCALE GENOMIC DNA]</scope>
    <source>
        <strain evidence="11 12">KACC14197</strain>
    </source>
</reference>
<dbReference type="RefSeq" id="WP_341415058.1">
    <property type="nucleotide sequence ID" value="NZ_JBBPCC010000004.1"/>
</dbReference>
<dbReference type="InterPro" id="IPR011006">
    <property type="entry name" value="CheY-like_superfamily"/>
</dbReference>
<dbReference type="Gene3D" id="3.40.50.2300">
    <property type="match status" value="1"/>
</dbReference>
<evidence type="ECO:0000256" key="8">
    <source>
        <dbReference type="PROSITE-ProRule" id="PRU00169"/>
    </source>
</evidence>
<dbReference type="PROSITE" id="PS01124">
    <property type="entry name" value="HTH_ARAC_FAMILY_2"/>
    <property type="match status" value="1"/>
</dbReference>
<keyword evidence="4" id="KW-0902">Two-component regulatory system</keyword>
<evidence type="ECO:0000256" key="7">
    <source>
        <dbReference type="ARBA" id="ARBA00023163"/>
    </source>
</evidence>
<name>A0ABU9DIW8_9BACL</name>
<dbReference type="SUPFAM" id="SSF46689">
    <property type="entry name" value="Homeodomain-like"/>
    <property type="match status" value="2"/>
</dbReference>
<keyword evidence="12" id="KW-1185">Reference proteome</keyword>
<gene>
    <name evidence="11" type="ORF">WMW72_08805</name>
</gene>
<dbReference type="Gene3D" id="1.10.10.60">
    <property type="entry name" value="Homeodomain-like"/>
    <property type="match status" value="2"/>
</dbReference>
<dbReference type="SMART" id="SM00448">
    <property type="entry name" value="REC"/>
    <property type="match status" value="1"/>
</dbReference>